<dbReference type="PIRSF" id="PIRSF004486">
    <property type="entry name" value="MraW"/>
    <property type="match status" value="1"/>
</dbReference>
<dbReference type="NCBIfam" id="TIGR00006">
    <property type="entry name" value="16S rRNA (cytosine(1402)-N(4))-methyltransferase RsmH"/>
    <property type="match status" value="1"/>
</dbReference>
<feature type="binding site" evidence="7">
    <location>
        <position position="100"/>
    </location>
    <ligand>
        <name>S-adenosyl-L-methionine</name>
        <dbReference type="ChEBI" id="CHEBI:59789"/>
    </ligand>
</feature>
<evidence type="ECO:0000313" key="9">
    <source>
        <dbReference type="Proteomes" id="UP000217696"/>
    </source>
</evidence>
<proteinExistence type="inferred from homology"/>
<comment type="function">
    <text evidence="7">Specifically methylates the N4 position of cytidine in position 1402 (C1402) of 16S rRNA.</text>
</comment>
<comment type="similarity">
    <text evidence="1 7">Belongs to the methyltransferase superfamily. RsmH family.</text>
</comment>
<comment type="catalytic activity">
    <reaction evidence="7">
        <text>cytidine(1402) in 16S rRNA + S-adenosyl-L-methionine = N(4)-methylcytidine(1402) in 16S rRNA + S-adenosyl-L-homocysteine + H(+)</text>
        <dbReference type="Rhea" id="RHEA:42928"/>
        <dbReference type="Rhea" id="RHEA-COMP:10286"/>
        <dbReference type="Rhea" id="RHEA-COMP:10287"/>
        <dbReference type="ChEBI" id="CHEBI:15378"/>
        <dbReference type="ChEBI" id="CHEBI:57856"/>
        <dbReference type="ChEBI" id="CHEBI:59789"/>
        <dbReference type="ChEBI" id="CHEBI:74506"/>
        <dbReference type="ChEBI" id="CHEBI:82748"/>
        <dbReference type="EC" id="2.1.1.199"/>
    </reaction>
</comment>
<evidence type="ECO:0000256" key="6">
    <source>
        <dbReference type="ARBA" id="ARBA00022691"/>
    </source>
</evidence>
<accession>A0A0U5AUQ1</accession>
<feature type="binding site" evidence="7">
    <location>
        <begin position="32"/>
        <end position="34"/>
    </location>
    <ligand>
        <name>S-adenosyl-L-methionine</name>
        <dbReference type="ChEBI" id="CHEBI:59789"/>
    </ligand>
</feature>
<dbReference type="RefSeq" id="WP_096464852.1">
    <property type="nucleotide sequence ID" value="NZ_AP017312.1"/>
</dbReference>
<dbReference type="Pfam" id="PF01795">
    <property type="entry name" value="Methyltransf_5"/>
    <property type="match status" value="1"/>
</dbReference>
<reference evidence="8 9" key="1">
    <citation type="submission" date="2015-12" db="EMBL/GenBank/DDBJ databases">
        <title>Genome sequence of Aneurinibacillus soli.</title>
        <authorList>
            <person name="Lee J.S."/>
            <person name="Lee K.C."/>
            <person name="Kim K.K."/>
            <person name="Lee B.W."/>
        </authorList>
    </citation>
    <scope>NUCLEOTIDE SEQUENCE [LARGE SCALE GENOMIC DNA]</scope>
    <source>
        <strain evidence="8 9">CB4</strain>
    </source>
</reference>
<dbReference type="AlphaFoldDB" id="A0A0U5AUQ1"/>
<dbReference type="SUPFAM" id="SSF81799">
    <property type="entry name" value="Putative methyltransferase TM0872, insert domain"/>
    <property type="match status" value="1"/>
</dbReference>
<feature type="binding site" evidence="7">
    <location>
        <position position="79"/>
    </location>
    <ligand>
        <name>S-adenosyl-L-methionine</name>
        <dbReference type="ChEBI" id="CHEBI:59789"/>
    </ligand>
</feature>
<dbReference type="PANTHER" id="PTHR11265:SF0">
    <property type="entry name" value="12S RRNA N4-METHYLCYTIDINE METHYLTRANSFERASE"/>
    <property type="match status" value="1"/>
</dbReference>
<dbReference type="Proteomes" id="UP000217696">
    <property type="component" value="Chromosome"/>
</dbReference>
<sequence>MFHHITVLHEEAVDGLNIKPGGIYVDCTLGGAGHSSLIASRLTEGARLISIDQDDTALAAARERLAPYMDHVTLVKSNFRRIKQILHDLHITQVDGVLFDLGVSSPQLDEAERGFSYNAEAALDMRMDQQQELTAYTIVNEWEESEIASIIFKYGEEKFARRIAREICLERARKPIETTEELVELIKRGIPAPARRTGGHPAKRTFQAIRIAVNDELNAFKEALEDSIEMLAPGGRTSVITFHSLEDRICKQTYQEYSKGCICPPGLPQCACGQKPTLKILTRKPIIPTDVEQEENRRARSAKLRVAEKLAK</sequence>
<dbReference type="GO" id="GO:0070475">
    <property type="term" value="P:rRNA base methylation"/>
    <property type="evidence" value="ECO:0007669"/>
    <property type="project" value="UniProtKB-UniRule"/>
</dbReference>
<keyword evidence="4 7" id="KW-0489">Methyltransferase</keyword>
<dbReference type="Gene3D" id="1.10.150.170">
    <property type="entry name" value="Putative methyltransferase TM0872, insert domain"/>
    <property type="match status" value="1"/>
</dbReference>
<protein>
    <recommendedName>
        <fullName evidence="7">Ribosomal RNA small subunit methyltransferase H</fullName>
        <ecNumber evidence="7">2.1.1.199</ecNumber>
    </recommendedName>
    <alternativeName>
        <fullName evidence="7">16S rRNA m(4)C1402 methyltransferase</fullName>
    </alternativeName>
    <alternativeName>
        <fullName evidence="7">rRNA (cytosine-N(4)-)-methyltransferase RsmH</fullName>
    </alternativeName>
</protein>
<dbReference type="KEGG" id="asoc:CB4_01656"/>
<dbReference type="InterPro" id="IPR002903">
    <property type="entry name" value="RsmH"/>
</dbReference>
<keyword evidence="9" id="KW-1185">Reference proteome</keyword>
<dbReference type="GO" id="GO:0005737">
    <property type="term" value="C:cytoplasm"/>
    <property type="evidence" value="ECO:0007669"/>
    <property type="project" value="UniProtKB-SubCell"/>
</dbReference>
<feature type="binding site" evidence="7">
    <location>
        <position position="107"/>
    </location>
    <ligand>
        <name>S-adenosyl-L-methionine</name>
        <dbReference type="ChEBI" id="CHEBI:59789"/>
    </ligand>
</feature>
<comment type="subcellular location">
    <subcellularLocation>
        <location evidence="7">Cytoplasm</location>
    </subcellularLocation>
</comment>
<dbReference type="EC" id="2.1.1.199" evidence="7"/>
<dbReference type="HAMAP" id="MF_01007">
    <property type="entry name" value="16SrRNA_methyltr_H"/>
    <property type="match status" value="1"/>
</dbReference>
<keyword evidence="2 7" id="KW-0963">Cytoplasm</keyword>
<evidence type="ECO:0000256" key="5">
    <source>
        <dbReference type="ARBA" id="ARBA00022679"/>
    </source>
</evidence>
<evidence type="ECO:0000313" key="8">
    <source>
        <dbReference type="EMBL" id="BAU27482.1"/>
    </source>
</evidence>
<keyword evidence="3 7" id="KW-0698">rRNA processing</keyword>
<evidence type="ECO:0000256" key="2">
    <source>
        <dbReference type="ARBA" id="ARBA00022490"/>
    </source>
</evidence>
<dbReference type="GO" id="GO:0071424">
    <property type="term" value="F:rRNA (cytosine-N4-)-methyltransferase activity"/>
    <property type="evidence" value="ECO:0007669"/>
    <property type="project" value="UniProtKB-UniRule"/>
</dbReference>
<dbReference type="InterPro" id="IPR029063">
    <property type="entry name" value="SAM-dependent_MTases_sf"/>
</dbReference>
<evidence type="ECO:0000256" key="3">
    <source>
        <dbReference type="ARBA" id="ARBA00022552"/>
    </source>
</evidence>
<dbReference type="SUPFAM" id="SSF53335">
    <property type="entry name" value="S-adenosyl-L-methionine-dependent methyltransferases"/>
    <property type="match status" value="1"/>
</dbReference>
<dbReference type="EMBL" id="AP017312">
    <property type="protein sequence ID" value="BAU27482.1"/>
    <property type="molecule type" value="Genomic_DNA"/>
</dbReference>
<evidence type="ECO:0000256" key="7">
    <source>
        <dbReference type="HAMAP-Rule" id="MF_01007"/>
    </source>
</evidence>
<evidence type="ECO:0000256" key="4">
    <source>
        <dbReference type="ARBA" id="ARBA00022603"/>
    </source>
</evidence>
<dbReference type="OrthoDB" id="9806637at2"/>
<dbReference type="InterPro" id="IPR023397">
    <property type="entry name" value="SAM-dep_MeTrfase_MraW_recog"/>
</dbReference>
<evidence type="ECO:0000256" key="1">
    <source>
        <dbReference type="ARBA" id="ARBA00010396"/>
    </source>
</evidence>
<dbReference type="Gene3D" id="3.40.50.150">
    <property type="entry name" value="Vaccinia Virus protein VP39"/>
    <property type="match status" value="1"/>
</dbReference>
<organism evidence="8 9">
    <name type="scientific">Aneurinibacillus soli</name>
    <dbReference type="NCBI Taxonomy" id="1500254"/>
    <lineage>
        <taxon>Bacteria</taxon>
        <taxon>Bacillati</taxon>
        <taxon>Bacillota</taxon>
        <taxon>Bacilli</taxon>
        <taxon>Bacillales</taxon>
        <taxon>Paenibacillaceae</taxon>
        <taxon>Aneurinibacillus group</taxon>
        <taxon>Aneurinibacillus</taxon>
    </lineage>
</organism>
<keyword evidence="5 7" id="KW-0808">Transferase</keyword>
<gene>
    <name evidence="7 8" type="primary">rsmH</name>
    <name evidence="8" type="ORF">CB4_01656</name>
</gene>
<dbReference type="FunFam" id="1.10.150.170:FF:000001">
    <property type="entry name" value="Ribosomal RNA small subunit methyltransferase H"/>
    <property type="match status" value="1"/>
</dbReference>
<keyword evidence="6 7" id="KW-0949">S-adenosyl-L-methionine</keyword>
<name>A0A0U5AUQ1_9BACL</name>
<feature type="binding site" evidence="7">
    <location>
        <position position="52"/>
    </location>
    <ligand>
        <name>S-adenosyl-L-methionine</name>
        <dbReference type="ChEBI" id="CHEBI:59789"/>
    </ligand>
</feature>
<dbReference type="PANTHER" id="PTHR11265">
    <property type="entry name" value="S-ADENOSYL-METHYLTRANSFERASE MRAW"/>
    <property type="match status" value="1"/>
</dbReference>